<dbReference type="CDD" id="cd01517">
    <property type="entry name" value="PAP_phosphatase"/>
    <property type="match status" value="1"/>
</dbReference>
<dbReference type="Gene3D" id="3.40.190.80">
    <property type="match status" value="1"/>
</dbReference>
<feature type="binding site" evidence="10">
    <location>
        <position position="274"/>
    </location>
    <ligand>
        <name>Mg(2+)</name>
        <dbReference type="ChEBI" id="CHEBI:18420"/>
        <label>1</label>
        <note>catalytic</note>
    </ligand>
</feature>
<evidence type="ECO:0000256" key="10">
    <source>
        <dbReference type="PIRSR" id="PIRSR600760-2"/>
    </source>
</evidence>
<evidence type="ECO:0000256" key="9">
    <source>
        <dbReference type="ARBA" id="ARBA00044484"/>
    </source>
</evidence>
<dbReference type="GO" id="GO:0008441">
    <property type="term" value="F:3'(2'),5'-bisphosphate nucleotidase activity"/>
    <property type="evidence" value="ECO:0007669"/>
    <property type="project" value="UniProtKB-EC"/>
</dbReference>
<protein>
    <recommendedName>
        <fullName evidence="3">3'(2'),5'-bisphosphate nucleotidase</fullName>
        <ecNumber evidence="3">3.1.3.7</ecNumber>
    </recommendedName>
</protein>
<evidence type="ECO:0000256" key="6">
    <source>
        <dbReference type="ARBA" id="ARBA00022842"/>
    </source>
</evidence>
<dbReference type="PRINTS" id="PR00377">
    <property type="entry name" value="IMPHPHTASES"/>
</dbReference>
<evidence type="ECO:0000256" key="7">
    <source>
        <dbReference type="ARBA" id="ARBA00044466"/>
    </source>
</evidence>
<evidence type="ECO:0000313" key="12">
    <source>
        <dbReference type="Proteomes" id="UP001211065"/>
    </source>
</evidence>
<keyword evidence="12" id="KW-1185">Reference proteome</keyword>
<comment type="caution">
    <text evidence="11">The sequence shown here is derived from an EMBL/GenBank/DDBJ whole genome shotgun (WGS) entry which is preliminary data.</text>
</comment>
<evidence type="ECO:0000256" key="8">
    <source>
        <dbReference type="ARBA" id="ARBA00044479"/>
    </source>
</evidence>
<reference evidence="11" key="1">
    <citation type="submission" date="2020-05" db="EMBL/GenBank/DDBJ databases">
        <title>Phylogenomic resolution of chytrid fungi.</title>
        <authorList>
            <person name="Stajich J.E."/>
            <person name="Amses K."/>
            <person name="Simmons R."/>
            <person name="Seto K."/>
            <person name="Myers J."/>
            <person name="Bonds A."/>
            <person name="Quandt C.A."/>
            <person name="Barry K."/>
            <person name="Liu P."/>
            <person name="Grigoriev I."/>
            <person name="Longcore J.E."/>
            <person name="James T.Y."/>
        </authorList>
    </citation>
    <scope>NUCLEOTIDE SEQUENCE</scope>
    <source>
        <strain evidence="11">JEL0476</strain>
    </source>
</reference>
<feature type="binding site" evidence="10">
    <location>
        <position position="69"/>
    </location>
    <ligand>
        <name>Mg(2+)</name>
        <dbReference type="ChEBI" id="CHEBI:18420"/>
        <label>1</label>
        <note>catalytic</note>
    </ligand>
</feature>
<dbReference type="EC" id="3.1.3.7" evidence="3"/>
<evidence type="ECO:0000256" key="3">
    <source>
        <dbReference type="ARBA" id="ARBA00012633"/>
    </source>
</evidence>
<evidence type="ECO:0000256" key="1">
    <source>
        <dbReference type="ARBA" id="ARBA00001946"/>
    </source>
</evidence>
<dbReference type="PANTHER" id="PTHR43200:SF6">
    <property type="entry name" value="3'(2'),5'-BISPHOSPHATE NUCLEOTIDASE"/>
    <property type="match status" value="1"/>
</dbReference>
<dbReference type="InterPro" id="IPR020583">
    <property type="entry name" value="Inositol_monoP_metal-BS"/>
</dbReference>
<feature type="binding site" evidence="10">
    <location>
        <position position="127"/>
    </location>
    <ligand>
        <name>Mg(2+)</name>
        <dbReference type="ChEBI" id="CHEBI:18420"/>
        <label>1</label>
        <note>catalytic</note>
    </ligand>
</feature>
<dbReference type="GO" id="GO:0046854">
    <property type="term" value="P:phosphatidylinositol phosphate biosynthetic process"/>
    <property type="evidence" value="ECO:0007669"/>
    <property type="project" value="InterPro"/>
</dbReference>
<dbReference type="FunFam" id="3.40.190.80:FF:000003">
    <property type="entry name" value="PAP-specific phosphatase HAL2-like"/>
    <property type="match status" value="1"/>
</dbReference>
<keyword evidence="4 10" id="KW-0479">Metal-binding</keyword>
<comment type="catalytic activity">
    <reaction evidence="7">
        <text>adenosine 2',5'-bisphosphate + H2O = AMP + phosphate</text>
        <dbReference type="Rhea" id="RHEA:77643"/>
        <dbReference type="ChEBI" id="CHEBI:15377"/>
        <dbReference type="ChEBI" id="CHEBI:43474"/>
        <dbReference type="ChEBI" id="CHEBI:194156"/>
        <dbReference type="ChEBI" id="CHEBI:456215"/>
        <dbReference type="EC" id="3.1.3.7"/>
    </reaction>
    <physiologicalReaction direction="left-to-right" evidence="7">
        <dbReference type="Rhea" id="RHEA:77644"/>
    </physiologicalReaction>
</comment>
<dbReference type="GO" id="GO:0000103">
    <property type="term" value="P:sulfate assimilation"/>
    <property type="evidence" value="ECO:0007669"/>
    <property type="project" value="TreeGrafter"/>
</dbReference>
<dbReference type="Pfam" id="PF00459">
    <property type="entry name" value="Inositol_P"/>
    <property type="match status" value="1"/>
</dbReference>
<keyword evidence="6 10" id="KW-0460">Magnesium</keyword>
<feature type="binding site" evidence="10">
    <location>
        <position position="130"/>
    </location>
    <ligand>
        <name>Mg(2+)</name>
        <dbReference type="ChEBI" id="CHEBI:18420"/>
        <label>1</label>
        <note>catalytic</note>
    </ligand>
</feature>
<keyword evidence="5" id="KW-0378">Hydrolase</keyword>
<evidence type="ECO:0000313" key="11">
    <source>
        <dbReference type="EMBL" id="KAJ3226141.1"/>
    </source>
</evidence>
<dbReference type="InterPro" id="IPR006239">
    <property type="entry name" value="DPNP"/>
</dbReference>
<name>A0AAD5Y2S4_9FUNG</name>
<dbReference type="InterPro" id="IPR020550">
    <property type="entry name" value="Inositol_monophosphatase_CS"/>
</dbReference>
<accession>A0AAD5Y2S4</accession>
<comment type="cofactor">
    <cofactor evidence="1 10">
        <name>Mg(2+)</name>
        <dbReference type="ChEBI" id="CHEBI:18420"/>
    </cofactor>
</comment>
<comment type="similarity">
    <text evidence="2">Belongs to the inositol monophosphatase superfamily.</text>
</comment>
<dbReference type="NCBIfam" id="TIGR01330">
    <property type="entry name" value="bisphos_HAL2"/>
    <property type="match status" value="1"/>
</dbReference>
<dbReference type="InterPro" id="IPR000760">
    <property type="entry name" value="Inositol_monophosphatase-like"/>
</dbReference>
<dbReference type="Gene3D" id="3.30.540.10">
    <property type="entry name" value="Fructose-1,6-Bisphosphatase, subunit A, domain 1"/>
    <property type="match status" value="1"/>
</dbReference>
<proteinExistence type="inferred from homology"/>
<dbReference type="PROSITE" id="PS00630">
    <property type="entry name" value="IMP_2"/>
    <property type="match status" value="1"/>
</dbReference>
<dbReference type="PROSITE" id="PS00629">
    <property type="entry name" value="IMP_1"/>
    <property type="match status" value="1"/>
</dbReference>
<gene>
    <name evidence="11" type="ORF">HK099_005494</name>
</gene>
<dbReference type="EMBL" id="JADGJW010000043">
    <property type="protein sequence ID" value="KAJ3226141.1"/>
    <property type="molecule type" value="Genomic_DNA"/>
</dbReference>
<comment type="catalytic activity">
    <reaction evidence="8">
        <text>adenosine 3',5'-bisphosphate + H2O = AMP + phosphate</text>
        <dbReference type="Rhea" id="RHEA:10040"/>
        <dbReference type="ChEBI" id="CHEBI:15377"/>
        <dbReference type="ChEBI" id="CHEBI:43474"/>
        <dbReference type="ChEBI" id="CHEBI:58343"/>
        <dbReference type="ChEBI" id="CHEBI:456215"/>
        <dbReference type="EC" id="3.1.3.7"/>
    </reaction>
    <physiologicalReaction direction="left-to-right" evidence="8">
        <dbReference type="Rhea" id="RHEA:10041"/>
    </physiologicalReaction>
</comment>
<dbReference type="InterPro" id="IPR051090">
    <property type="entry name" value="Inositol_monoP_superfamily"/>
</dbReference>
<evidence type="ECO:0000256" key="5">
    <source>
        <dbReference type="ARBA" id="ARBA00022801"/>
    </source>
</evidence>
<feature type="binding site" evidence="10">
    <location>
        <position position="129"/>
    </location>
    <ligand>
        <name>Mg(2+)</name>
        <dbReference type="ChEBI" id="CHEBI:18420"/>
        <label>1</label>
        <note>catalytic</note>
    </ligand>
</feature>
<comment type="catalytic activity">
    <reaction evidence="9">
        <text>3'-phosphoadenylyl sulfate + H2O = adenosine 5'-phosphosulfate + phosphate</text>
        <dbReference type="Rhea" id="RHEA:77639"/>
        <dbReference type="ChEBI" id="CHEBI:15377"/>
        <dbReference type="ChEBI" id="CHEBI:43474"/>
        <dbReference type="ChEBI" id="CHEBI:58243"/>
        <dbReference type="ChEBI" id="CHEBI:58339"/>
        <dbReference type="EC" id="3.1.3.7"/>
    </reaction>
    <physiologicalReaction direction="left-to-right" evidence="9">
        <dbReference type="Rhea" id="RHEA:77640"/>
    </physiologicalReaction>
</comment>
<organism evidence="11 12">
    <name type="scientific">Clydaea vesicula</name>
    <dbReference type="NCBI Taxonomy" id="447962"/>
    <lineage>
        <taxon>Eukaryota</taxon>
        <taxon>Fungi</taxon>
        <taxon>Fungi incertae sedis</taxon>
        <taxon>Chytridiomycota</taxon>
        <taxon>Chytridiomycota incertae sedis</taxon>
        <taxon>Chytridiomycetes</taxon>
        <taxon>Lobulomycetales</taxon>
        <taxon>Lobulomycetaceae</taxon>
        <taxon>Clydaea</taxon>
    </lineage>
</organism>
<dbReference type="PANTHER" id="PTHR43200">
    <property type="entry name" value="PHOSPHATASE"/>
    <property type="match status" value="1"/>
</dbReference>
<dbReference type="Proteomes" id="UP001211065">
    <property type="component" value="Unassembled WGS sequence"/>
</dbReference>
<sequence>MYLEFERKIAIQAVIKASLLCRSVFKNLPKSDTLIKSDNSPVTIADLSSQAVINTILKKNFKNDFIVAEEDSQDILNNSDLKKKVLDLSNKFLADEDKVSLSDSQLLKNIDEGSYEGGETGRFWTLDPIDGTKGFLRGEQFAVCLALIINGKVELGVIGCPNLPLSLSEQNSPKGSILIAVKGGGSFQRSIEDAEEYKISSEKEKTLKNCSICESVEALHSNQSEASKISKHLGIEKSPVRMDSQCKYGIIARGDASIYLRLPTNPKYQEKIWDHAAGSLIVSEAGGCVSDMYGNDLNFSKGRYLNVNKGIIACGNKEIHEKVLEAVKNVFSHL</sequence>
<dbReference type="GO" id="GO:0046872">
    <property type="term" value="F:metal ion binding"/>
    <property type="evidence" value="ECO:0007669"/>
    <property type="project" value="UniProtKB-KW"/>
</dbReference>
<dbReference type="AlphaFoldDB" id="A0AAD5Y2S4"/>
<evidence type="ECO:0000256" key="2">
    <source>
        <dbReference type="ARBA" id="ARBA00009759"/>
    </source>
</evidence>
<dbReference type="SUPFAM" id="SSF56655">
    <property type="entry name" value="Carbohydrate phosphatase"/>
    <property type="match status" value="1"/>
</dbReference>
<evidence type="ECO:0000256" key="4">
    <source>
        <dbReference type="ARBA" id="ARBA00022723"/>
    </source>
</evidence>